<reference evidence="1 2" key="1">
    <citation type="submission" date="2020-02" db="EMBL/GenBank/DDBJ databases">
        <title>Whole Genome Shotgun Sequence of Streptomyces sp. strain CWH03.</title>
        <authorList>
            <person name="Dohra H."/>
            <person name="Kodani S."/>
            <person name="Yamamura H."/>
        </authorList>
    </citation>
    <scope>NUCLEOTIDE SEQUENCE [LARGE SCALE GENOMIC DNA]</scope>
    <source>
        <strain evidence="1 2">CWH03</strain>
    </source>
</reference>
<dbReference type="AlphaFoldDB" id="A0A6A0AXE2"/>
<keyword evidence="2" id="KW-1185">Reference proteome</keyword>
<comment type="caution">
    <text evidence="1">The sequence shown here is derived from an EMBL/GenBank/DDBJ whole genome shotgun (WGS) entry which is preliminary data.</text>
</comment>
<organism evidence="1 2">
    <name type="scientific">Streptomyces pacificus</name>
    <dbReference type="NCBI Taxonomy" id="2705029"/>
    <lineage>
        <taxon>Bacteria</taxon>
        <taxon>Bacillati</taxon>
        <taxon>Actinomycetota</taxon>
        <taxon>Actinomycetes</taxon>
        <taxon>Kitasatosporales</taxon>
        <taxon>Streptomycetaceae</taxon>
        <taxon>Streptomyces</taxon>
    </lineage>
</organism>
<dbReference type="EMBL" id="BLLG01000006">
    <property type="protein sequence ID" value="GFH36634.1"/>
    <property type="molecule type" value="Genomic_DNA"/>
</dbReference>
<dbReference type="RefSeq" id="WP_173264469.1">
    <property type="nucleotide sequence ID" value="NZ_BLLG01000006.1"/>
</dbReference>
<dbReference type="Proteomes" id="UP000484988">
    <property type="component" value="Unassembled WGS sequence"/>
</dbReference>
<name>A0A6A0AXE2_9ACTN</name>
<protein>
    <submittedName>
        <fullName evidence="1">Uncharacterized protein</fullName>
    </submittedName>
</protein>
<sequence length="105" mass="11420">MGAIPRRYLVHRITIEPYQGNSSKGPVYGPPTEVRCLLDEQTRTVRGATGDLVTSSSTAYCSPGTTAPPLSRVTLGDDRQTTVIQAKNRVAQGLRTPDHVEIQLE</sequence>
<evidence type="ECO:0000313" key="2">
    <source>
        <dbReference type="Proteomes" id="UP000484988"/>
    </source>
</evidence>
<evidence type="ECO:0000313" key="1">
    <source>
        <dbReference type="EMBL" id="GFH36634.1"/>
    </source>
</evidence>
<proteinExistence type="predicted"/>
<gene>
    <name evidence="1" type="ORF">SCWH03_28650</name>
</gene>
<accession>A0A6A0AXE2</accession>